<dbReference type="Proteomes" id="UP000095283">
    <property type="component" value="Unplaced"/>
</dbReference>
<dbReference type="GO" id="GO:0046872">
    <property type="term" value="F:metal ion binding"/>
    <property type="evidence" value="ECO:0007669"/>
    <property type="project" value="UniProtKB-KW"/>
</dbReference>
<dbReference type="GO" id="GO:0006355">
    <property type="term" value="P:regulation of DNA-templated transcription"/>
    <property type="evidence" value="ECO:0007669"/>
    <property type="project" value="InterPro"/>
</dbReference>
<keyword evidence="2 5" id="KW-0862">Zinc</keyword>
<feature type="region of interest" description="Disordered" evidence="6">
    <location>
        <begin position="9"/>
        <end position="35"/>
    </location>
</feature>
<dbReference type="InterPro" id="IPR036407">
    <property type="entry name" value="DM_DNA-bd_sf"/>
</dbReference>
<keyword evidence="8" id="KW-1185">Reference proteome</keyword>
<dbReference type="Pfam" id="PF00751">
    <property type="entry name" value="DM"/>
    <property type="match status" value="1"/>
</dbReference>
<dbReference type="InterPro" id="IPR001275">
    <property type="entry name" value="DM_DNA-bd"/>
</dbReference>
<feature type="region of interest" description="Disordered" evidence="6">
    <location>
        <begin position="103"/>
        <end position="139"/>
    </location>
</feature>
<evidence type="ECO:0000256" key="6">
    <source>
        <dbReference type="SAM" id="MobiDB-lite"/>
    </source>
</evidence>
<feature type="region of interest" description="Disordered" evidence="6">
    <location>
        <begin position="177"/>
        <end position="219"/>
    </location>
</feature>
<evidence type="ECO:0000313" key="8">
    <source>
        <dbReference type="Proteomes" id="UP000095283"/>
    </source>
</evidence>
<feature type="compositionally biased region" description="Low complexity" evidence="6">
    <location>
        <begin position="117"/>
        <end position="128"/>
    </location>
</feature>
<dbReference type="WBParaSite" id="Hba_17510">
    <property type="protein sequence ID" value="Hba_17510"/>
    <property type="gene ID" value="Hba_17510"/>
</dbReference>
<sequence length="241" mass="26500">MVPHVVATITLDDSAPTVSQGNSPEAENRSPPLTTPTKGRILYCRKCEGHGEKVILKNHAPSCPYILCICKSCGKLNYKRLKSFNKRNKEKLELAAALNAKRRAMNSENETEESSRRSSFSSCVGSDSPGTSHSMDSEPVCKKNFRTGLEGRSMSLGAMTVMSYDIWKAKCAAEKKRLEEEGRTSDSAIDSTTAGTTDETVSECQKPPTSISPMTRKRAHTFVARRIPSKVTQVENIDYST</sequence>
<protein>
    <submittedName>
        <fullName evidence="9">DM domain-containing protein</fullName>
    </submittedName>
</protein>
<dbReference type="AlphaFoldDB" id="A0A1I7XJ12"/>
<name>A0A1I7XJ12_HETBA</name>
<dbReference type="GO" id="GO:0005634">
    <property type="term" value="C:nucleus"/>
    <property type="evidence" value="ECO:0007669"/>
    <property type="project" value="UniProtKB-SubCell"/>
</dbReference>
<dbReference type="GO" id="GO:0043565">
    <property type="term" value="F:sequence-specific DNA binding"/>
    <property type="evidence" value="ECO:0007669"/>
    <property type="project" value="InterPro"/>
</dbReference>
<evidence type="ECO:0000256" key="1">
    <source>
        <dbReference type="ARBA" id="ARBA00022723"/>
    </source>
</evidence>
<dbReference type="SUPFAM" id="SSF82927">
    <property type="entry name" value="Cysteine-rich DNA binding domain, (DM domain)"/>
    <property type="match status" value="1"/>
</dbReference>
<comment type="subcellular location">
    <subcellularLocation>
        <location evidence="5">Nucleus</location>
    </subcellularLocation>
</comment>
<proteinExistence type="predicted"/>
<feature type="domain" description="DM" evidence="7">
    <location>
        <begin position="44"/>
        <end position="103"/>
    </location>
</feature>
<evidence type="ECO:0000256" key="5">
    <source>
        <dbReference type="PROSITE-ProRule" id="PRU00070"/>
    </source>
</evidence>
<evidence type="ECO:0000256" key="2">
    <source>
        <dbReference type="ARBA" id="ARBA00022833"/>
    </source>
</evidence>
<feature type="compositionally biased region" description="Polar residues" evidence="6">
    <location>
        <begin position="16"/>
        <end position="35"/>
    </location>
</feature>
<evidence type="ECO:0000313" key="9">
    <source>
        <dbReference type="WBParaSite" id="Hba_17510"/>
    </source>
</evidence>
<feature type="DNA-binding region" description="DM" evidence="5">
    <location>
        <begin position="44"/>
        <end position="103"/>
    </location>
</feature>
<keyword evidence="1 5" id="KW-0479">Metal-binding</keyword>
<feature type="compositionally biased region" description="Polar residues" evidence="6">
    <location>
        <begin position="185"/>
        <end position="213"/>
    </location>
</feature>
<evidence type="ECO:0000256" key="3">
    <source>
        <dbReference type="ARBA" id="ARBA00023125"/>
    </source>
</evidence>
<keyword evidence="4 5" id="KW-0539">Nucleus</keyword>
<evidence type="ECO:0000256" key="4">
    <source>
        <dbReference type="ARBA" id="ARBA00023242"/>
    </source>
</evidence>
<organism evidence="8 9">
    <name type="scientific">Heterorhabditis bacteriophora</name>
    <name type="common">Entomopathogenic nematode worm</name>
    <dbReference type="NCBI Taxonomy" id="37862"/>
    <lineage>
        <taxon>Eukaryota</taxon>
        <taxon>Metazoa</taxon>
        <taxon>Ecdysozoa</taxon>
        <taxon>Nematoda</taxon>
        <taxon>Chromadorea</taxon>
        <taxon>Rhabditida</taxon>
        <taxon>Rhabditina</taxon>
        <taxon>Rhabditomorpha</taxon>
        <taxon>Strongyloidea</taxon>
        <taxon>Heterorhabditidae</taxon>
        <taxon>Heterorhabditis</taxon>
    </lineage>
</organism>
<reference evidence="9" key="1">
    <citation type="submission" date="2016-11" db="UniProtKB">
        <authorList>
            <consortium name="WormBaseParasite"/>
        </authorList>
    </citation>
    <scope>IDENTIFICATION</scope>
</reference>
<keyword evidence="3 5" id="KW-0238">DNA-binding</keyword>
<accession>A0A1I7XJ12</accession>
<dbReference type="PROSITE" id="PS50809">
    <property type="entry name" value="DM_2"/>
    <property type="match status" value="1"/>
</dbReference>
<dbReference type="SMART" id="SM00301">
    <property type="entry name" value="DM"/>
    <property type="match status" value="1"/>
</dbReference>
<dbReference type="PROSITE" id="PS40000">
    <property type="entry name" value="DM_1"/>
    <property type="match status" value="1"/>
</dbReference>
<evidence type="ECO:0000259" key="7">
    <source>
        <dbReference type="PROSITE" id="PS50809"/>
    </source>
</evidence>
<dbReference type="Gene3D" id="4.10.1040.10">
    <property type="entry name" value="DM DNA-binding domain"/>
    <property type="match status" value="1"/>
</dbReference>